<gene>
    <name evidence="1" type="ORF">PSON_ATCC_30995.1.T0790014</name>
</gene>
<dbReference type="Proteomes" id="UP000692954">
    <property type="component" value="Unassembled WGS sequence"/>
</dbReference>
<name>A0A8S1PIF4_9CILI</name>
<dbReference type="EMBL" id="CAJJDN010000079">
    <property type="protein sequence ID" value="CAD8102896.1"/>
    <property type="molecule type" value="Genomic_DNA"/>
</dbReference>
<proteinExistence type="predicted"/>
<evidence type="ECO:0000313" key="2">
    <source>
        <dbReference type="Proteomes" id="UP000692954"/>
    </source>
</evidence>
<protein>
    <submittedName>
        <fullName evidence="1">Uncharacterized protein</fullName>
    </submittedName>
</protein>
<dbReference type="AlphaFoldDB" id="A0A8S1PIF4"/>
<keyword evidence="2" id="KW-1185">Reference proteome</keyword>
<evidence type="ECO:0000313" key="1">
    <source>
        <dbReference type="EMBL" id="CAD8102896.1"/>
    </source>
</evidence>
<sequence>MGHFIKTQFPKFPDTNNPALIELGQNFRIQDTISNRNINTGPYVMEEILTIAMLRISKVYKSKYSYLFQTTNSYVREVNGTNDHLKQTHHCEKICVKFVLFIFFFILKTTSKNNIMPKKICKEDSQKAEKAEFTLTKICLQSSFLATQSNRGRLIYQYFYLTRQRSVQEKINMCIGKDKNSA</sequence>
<organism evidence="1 2">
    <name type="scientific">Paramecium sonneborni</name>
    <dbReference type="NCBI Taxonomy" id="65129"/>
    <lineage>
        <taxon>Eukaryota</taxon>
        <taxon>Sar</taxon>
        <taxon>Alveolata</taxon>
        <taxon>Ciliophora</taxon>
        <taxon>Intramacronucleata</taxon>
        <taxon>Oligohymenophorea</taxon>
        <taxon>Peniculida</taxon>
        <taxon>Parameciidae</taxon>
        <taxon>Paramecium</taxon>
    </lineage>
</organism>
<comment type="caution">
    <text evidence="1">The sequence shown here is derived from an EMBL/GenBank/DDBJ whole genome shotgun (WGS) entry which is preliminary data.</text>
</comment>
<accession>A0A8S1PIF4</accession>
<reference evidence="1" key="1">
    <citation type="submission" date="2021-01" db="EMBL/GenBank/DDBJ databases">
        <authorList>
            <consortium name="Genoscope - CEA"/>
            <person name="William W."/>
        </authorList>
    </citation>
    <scope>NUCLEOTIDE SEQUENCE</scope>
</reference>